<dbReference type="SUPFAM" id="SSF52172">
    <property type="entry name" value="CheY-like"/>
    <property type="match status" value="1"/>
</dbReference>
<evidence type="ECO:0000256" key="1">
    <source>
        <dbReference type="PROSITE-ProRule" id="PRU00169"/>
    </source>
</evidence>
<feature type="modified residue" description="4-aspartylphosphate" evidence="1">
    <location>
        <position position="70"/>
    </location>
</feature>
<feature type="domain" description="Response regulatory" evidence="2">
    <location>
        <begin position="12"/>
        <end position="137"/>
    </location>
</feature>
<dbReference type="Pfam" id="PF00072">
    <property type="entry name" value="Response_reg"/>
    <property type="match status" value="1"/>
</dbReference>
<sequence length="147" mass="16165">MAEPTSPAHPIDILLVEDDAGEVLLTREAFDEYKLHNRLVVMGDGHAALAYLRRSGPYAGAALPGLILLDLNLPGLDGRDLLDRLAADPVLAEIPVVVLTSSLAERDILRARRLRVTDYIIKPVDFQRIVEVVRHVEELGFAVLRVG</sequence>
<dbReference type="PANTHER" id="PTHR44520">
    <property type="entry name" value="RESPONSE REGULATOR RCP1-RELATED"/>
    <property type="match status" value="1"/>
</dbReference>
<protein>
    <submittedName>
        <fullName evidence="3">Response regulator</fullName>
    </submittedName>
</protein>
<dbReference type="RefSeq" id="WP_344131372.1">
    <property type="nucleotide sequence ID" value="NZ_BAAALT010000083.1"/>
</dbReference>
<evidence type="ECO:0000259" key="2">
    <source>
        <dbReference type="PROSITE" id="PS50110"/>
    </source>
</evidence>
<dbReference type="CDD" id="cd17557">
    <property type="entry name" value="REC_Rcp-like"/>
    <property type="match status" value="1"/>
</dbReference>
<name>A0ABN2M1J8_9ACTN</name>
<dbReference type="PANTHER" id="PTHR44520:SF2">
    <property type="entry name" value="RESPONSE REGULATOR RCP1"/>
    <property type="match status" value="1"/>
</dbReference>
<dbReference type="Gene3D" id="3.40.50.2300">
    <property type="match status" value="1"/>
</dbReference>
<dbReference type="EMBL" id="BAAALT010000083">
    <property type="protein sequence ID" value="GAA1806308.1"/>
    <property type="molecule type" value="Genomic_DNA"/>
</dbReference>
<dbReference type="SMART" id="SM00448">
    <property type="entry name" value="REC"/>
    <property type="match status" value="1"/>
</dbReference>
<dbReference type="Proteomes" id="UP001500218">
    <property type="component" value="Unassembled WGS sequence"/>
</dbReference>
<keyword evidence="4" id="KW-1185">Reference proteome</keyword>
<gene>
    <name evidence="3" type="ORF">GCM10009682_30280</name>
</gene>
<evidence type="ECO:0000313" key="4">
    <source>
        <dbReference type="Proteomes" id="UP001500218"/>
    </source>
</evidence>
<dbReference type="InterPro" id="IPR052893">
    <property type="entry name" value="TCS_response_regulator"/>
</dbReference>
<dbReference type="InterPro" id="IPR001789">
    <property type="entry name" value="Sig_transdc_resp-reg_receiver"/>
</dbReference>
<keyword evidence="1" id="KW-0597">Phosphoprotein</keyword>
<comment type="caution">
    <text evidence="3">The sequence shown here is derived from an EMBL/GenBank/DDBJ whole genome shotgun (WGS) entry which is preliminary data.</text>
</comment>
<accession>A0ABN2M1J8</accession>
<dbReference type="InterPro" id="IPR011006">
    <property type="entry name" value="CheY-like_superfamily"/>
</dbReference>
<dbReference type="PROSITE" id="PS50110">
    <property type="entry name" value="RESPONSE_REGULATORY"/>
    <property type="match status" value="1"/>
</dbReference>
<proteinExistence type="predicted"/>
<organism evidence="3 4">
    <name type="scientific">Luedemannella flava</name>
    <dbReference type="NCBI Taxonomy" id="349316"/>
    <lineage>
        <taxon>Bacteria</taxon>
        <taxon>Bacillati</taxon>
        <taxon>Actinomycetota</taxon>
        <taxon>Actinomycetes</taxon>
        <taxon>Micromonosporales</taxon>
        <taxon>Micromonosporaceae</taxon>
        <taxon>Luedemannella</taxon>
    </lineage>
</organism>
<evidence type="ECO:0000313" key="3">
    <source>
        <dbReference type="EMBL" id="GAA1806308.1"/>
    </source>
</evidence>
<reference evidence="3 4" key="1">
    <citation type="journal article" date="2019" name="Int. J. Syst. Evol. Microbiol.">
        <title>The Global Catalogue of Microorganisms (GCM) 10K type strain sequencing project: providing services to taxonomists for standard genome sequencing and annotation.</title>
        <authorList>
            <consortium name="The Broad Institute Genomics Platform"/>
            <consortium name="The Broad Institute Genome Sequencing Center for Infectious Disease"/>
            <person name="Wu L."/>
            <person name="Ma J."/>
        </authorList>
    </citation>
    <scope>NUCLEOTIDE SEQUENCE [LARGE SCALE GENOMIC DNA]</scope>
    <source>
        <strain evidence="3 4">JCM 13250</strain>
    </source>
</reference>